<feature type="signal peptide" evidence="1">
    <location>
        <begin position="1"/>
        <end position="19"/>
    </location>
</feature>
<evidence type="ECO:0000256" key="1">
    <source>
        <dbReference type="SAM" id="SignalP"/>
    </source>
</evidence>
<proteinExistence type="predicted"/>
<reference evidence="3" key="1">
    <citation type="journal article" date="2021" name="Nat. Commun.">
        <title>Genetic determinants of endophytism in the Arabidopsis root mycobiome.</title>
        <authorList>
            <person name="Mesny F."/>
            <person name="Miyauchi S."/>
            <person name="Thiergart T."/>
            <person name="Pickel B."/>
            <person name="Atanasova L."/>
            <person name="Karlsson M."/>
            <person name="Huettel B."/>
            <person name="Barry K.W."/>
            <person name="Haridas S."/>
            <person name="Chen C."/>
            <person name="Bauer D."/>
            <person name="Andreopoulos W."/>
            <person name="Pangilinan J."/>
            <person name="LaButti K."/>
            <person name="Riley R."/>
            <person name="Lipzen A."/>
            <person name="Clum A."/>
            <person name="Drula E."/>
            <person name="Henrissat B."/>
            <person name="Kohler A."/>
            <person name="Grigoriev I.V."/>
            <person name="Martin F.M."/>
            <person name="Hacquard S."/>
        </authorList>
    </citation>
    <scope>NUCLEOTIDE SEQUENCE</scope>
    <source>
        <strain evidence="3">MPI-CAGE-CH-0243</strain>
    </source>
</reference>
<dbReference type="Proteomes" id="UP000700596">
    <property type="component" value="Unassembled WGS sequence"/>
</dbReference>
<sequence length="266" mass="28616">MAKLNFLLSLLGASAVVNASPIVARASGKRGLAYNEGPLTKLFPNGKVSWMYNWDSVSNGASGLNFVPMLHSDLAVHTSRWNANLEKSVKAGSTHVFSFNEPDQCGGGGACMQDVGRTVAAHKQWVQPIAQKYPNLKIGAPAVTNGVKDGATGKAMGIPYLKSFLAGCQGCKIDFVVAHWYDSGANVEYFKKHLQDVYEAGGKRNVWLTEFAPTSGDPQAFLRQVLPWLDAQPWLTHYAYQWAAPGVLVNGAKNGLTPLGSTYATV</sequence>
<keyword evidence="4" id="KW-1185">Reference proteome</keyword>
<comment type="caution">
    <text evidence="3">The sequence shown here is derived from an EMBL/GenBank/DDBJ whole genome shotgun (WGS) entry which is preliminary data.</text>
</comment>
<dbReference type="PANTHER" id="PTHR34154">
    <property type="entry name" value="ALKALI-SENSITIVE LINKAGE PROTEIN 1"/>
    <property type="match status" value="1"/>
</dbReference>
<dbReference type="EMBL" id="JAGMWT010000007">
    <property type="protein sequence ID" value="KAH7125623.1"/>
    <property type="molecule type" value="Genomic_DNA"/>
</dbReference>
<evidence type="ECO:0000313" key="3">
    <source>
        <dbReference type="EMBL" id="KAH7125623.1"/>
    </source>
</evidence>
<dbReference type="InterPro" id="IPR053183">
    <property type="entry name" value="ASL1"/>
</dbReference>
<gene>
    <name evidence="3" type="ORF">B0J11DRAFT_435127</name>
</gene>
<evidence type="ECO:0000259" key="2">
    <source>
        <dbReference type="Pfam" id="PF11790"/>
    </source>
</evidence>
<dbReference type="OrthoDB" id="5985073at2759"/>
<organism evidence="3 4">
    <name type="scientific">Dendryphion nanum</name>
    <dbReference type="NCBI Taxonomy" id="256645"/>
    <lineage>
        <taxon>Eukaryota</taxon>
        <taxon>Fungi</taxon>
        <taxon>Dikarya</taxon>
        <taxon>Ascomycota</taxon>
        <taxon>Pezizomycotina</taxon>
        <taxon>Dothideomycetes</taxon>
        <taxon>Pleosporomycetidae</taxon>
        <taxon>Pleosporales</taxon>
        <taxon>Torulaceae</taxon>
        <taxon>Dendryphion</taxon>
    </lineage>
</organism>
<protein>
    <recommendedName>
        <fullName evidence="2">Asl1-like glycosyl hydrolase catalytic domain-containing protein</fullName>
    </recommendedName>
</protein>
<feature type="chain" id="PRO_5040293892" description="Asl1-like glycosyl hydrolase catalytic domain-containing protein" evidence="1">
    <location>
        <begin position="20"/>
        <end position="266"/>
    </location>
</feature>
<dbReference type="GO" id="GO:0009277">
    <property type="term" value="C:fungal-type cell wall"/>
    <property type="evidence" value="ECO:0007669"/>
    <property type="project" value="TreeGrafter"/>
</dbReference>
<dbReference type="PANTHER" id="PTHR34154:SF10">
    <property type="entry name" value="ASL1-LIKE GLYCOSYL HYDROLASE CATALYTIC DOMAIN-CONTAINING PROTEIN"/>
    <property type="match status" value="1"/>
</dbReference>
<keyword evidence="1" id="KW-0732">Signal</keyword>
<dbReference type="InterPro" id="IPR017853">
    <property type="entry name" value="GH"/>
</dbReference>
<dbReference type="Gene3D" id="3.20.20.80">
    <property type="entry name" value="Glycosidases"/>
    <property type="match status" value="1"/>
</dbReference>
<dbReference type="Pfam" id="PF11790">
    <property type="entry name" value="Glyco_hydro_cc"/>
    <property type="match status" value="1"/>
</dbReference>
<accession>A0A9P9DUG9</accession>
<dbReference type="SUPFAM" id="SSF51445">
    <property type="entry name" value="(Trans)glycosidases"/>
    <property type="match status" value="1"/>
</dbReference>
<name>A0A9P9DUG9_9PLEO</name>
<evidence type="ECO:0000313" key="4">
    <source>
        <dbReference type="Proteomes" id="UP000700596"/>
    </source>
</evidence>
<dbReference type="GO" id="GO:0071966">
    <property type="term" value="P:fungal-type cell wall polysaccharide metabolic process"/>
    <property type="evidence" value="ECO:0007669"/>
    <property type="project" value="TreeGrafter"/>
</dbReference>
<dbReference type="InterPro" id="IPR024655">
    <property type="entry name" value="Asl1_glyco_hydro_catalytic"/>
</dbReference>
<dbReference type="AlphaFoldDB" id="A0A9P9DUG9"/>
<feature type="domain" description="Asl1-like glycosyl hydrolase catalytic" evidence="2">
    <location>
        <begin position="31"/>
        <end position="263"/>
    </location>
</feature>